<dbReference type="SMART" id="SM00060">
    <property type="entry name" value="FN3"/>
    <property type="match status" value="1"/>
</dbReference>
<dbReference type="Pfam" id="PF01833">
    <property type="entry name" value="TIG"/>
    <property type="match status" value="1"/>
</dbReference>
<dbReference type="PANTHER" id="PTHR32401">
    <property type="entry name" value="CONCANAVALIN A-LIKE LECTIN FAMILY PROTEIN"/>
    <property type="match status" value="1"/>
</dbReference>
<dbReference type="EMBL" id="BRXZ01003266">
    <property type="protein sequence ID" value="GMH51186.1"/>
    <property type="molecule type" value="Genomic_DNA"/>
</dbReference>
<dbReference type="AlphaFoldDB" id="A0A9W6ZEW1"/>
<organism evidence="5 6">
    <name type="scientific">Triparma retinervis</name>
    <dbReference type="NCBI Taxonomy" id="2557542"/>
    <lineage>
        <taxon>Eukaryota</taxon>
        <taxon>Sar</taxon>
        <taxon>Stramenopiles</taxon>
        <taxon>Ochrophyta</taxon>
        <taxon>Bolidophyceae</taxon>
        <taxon>Parmales</taxon>
        <taxon>Triparmaceae</taxon>
        <taxon>Triparma</taxon>
    </lineage>
</organism>
<dbReference type="Pfam" id="PF00139">
    <property type="entry name" value="Lectin_legB"/>
    <property type="match status" value="1"/>
</dbReference>
<dbReference type="CDD" id="cd00063">
    <property type="entry name" value="FN3"/>
    <property type="match status" value="1"/>
</dbReference>
<dbReference type="InterPro" id="IPR002909">
    <property type="entry name" value="IPT_dom"/>
</dbReference>
<proteinExistence type="inferred from homology"/>
<dbReference type="InterPro" id="IPR019825">
    <property type="entry name" value="Lectin_legB_Mn/Ca_BS"/>
</dbReference>
<reference evidence="5" key="1">
    <citation type="submission" date="2022-07" db="EMBL/GenBank/DDBJ databases">
        <title>Genome analysis of Parmales, a sister group of diatoms, reveals the evolutionary specialization of diatoms from phago-mixotrophs to photoautotrophs.</title>
        <authorList>
            <person name="Ban H."/>
            <person name="Sato S."/>
            <person name="Yoshikawa S."/>
            <person name="Kazumasa Y."/>
            <person name="Nakamura Y."/>
            <person name="Ichinomiya M."/>
            <person name="Saitoh K."/>
            <person name="Sato N."/>
            <person name="Blanc-Mathieu R."/>
            <person name="Endo H."/>
            <person name="Kuwata A."/>
            <person name="Ogata H."/>
        </authorList>
    </citation>
    <scope>NUCLEOTIDE SEQUENCE</scope>
</reference>
<dbReference type="InterPro" id="IPR003961">
    <property type="entry name" value="FN3_dom"/>
</dbReference>
<dbReference type="CDD" id="cd01951">
    <property type="entry name" value="lectin_L-type"/>
    <property type="match status" value="1"/>
</dbReference>
<evidence type="ECO:0000256" key="1">
    <source>
        <dbReference type="ARBA" id="ARBA00007606"/>
    </source>
</evidence>
<dbReference type="InterPro" id="IPR013783">
    <property type="entry name" value="Ig-like_fold"/>
</dbReference>
<protein>
    <recommendedName>
        <fullName evidence="4">Fibronectin type-III domain-containing protein</fullName>
    </recommendedName>
</protein>
<gene>
    <name evidence="5" type="ORF">TrRE_jg11892</name>
</gene>
<feature type="chain" id="PRO_5040941853" description="Fibronectin type-III domain-containing protein" evidence="3">
    <location>
        <begin position="19"/>
        <end position="905"/>
    </location>
</feature>
<dbReference type="Gene3D" id="2.60.120.200">
    <property type="match status" value="1"/>
</dbReference>
<dbReference type="InterPro" id="IPR036116">
    <property type="entry name" value="FN3_sf"/>
</dbReference>
<dbReference type="OrthoDB" id="409136at2759"/>
<dbReference type="PROSITE" id="PS50853">
    <property type="entry name" value="FN3"/>
    <property type="match status" value="1"/>
</dbReference>
<dbReference type="Pfam" id="PF00041">
    <property type="entry name" value="fn3"/>
    <property type="match status" value="1"/>
</dbReference>
<keyword evidence="6" id="KW-1185">Reference proteome</keyword>
<dbReference type="Gene3D" id="2.60.40.10">
    <property type="entry name" value="Immunoglobulins"/>
    <property type="match status" value="2"/>
</dbReference>
<dbReference type="PANTHER" id="PTHR32401:SF48">
    <property type="entry name" value="LEGUME LECTIN DOMAIN-CONTAINING PROTEIN"/>
    <property type="match status" value="1"/>
</dbReference>
<dbReference type="GO" id="GO:0030246">
    <property type="term" value="F:carbohydrate binding"/>
    <property type="evidence" value="ECO:0007669"/>
    <property type="project" value="UniProtKB-KW"/>
</dbReference>
<name>A0A9W6ZEW1_9STRA</name>
<evidence type="ECO:0000256" key="2">
    <source>
        <dbReference type="ARBA" id="ARBA00022734"/>
    </source>
</evidence>
<evidence type="ECO:0000313" key="6">
    <source>
        <dbReference type="Proteomes" id="UP001165082"/>
    </source>
</evidence>
<dbReference type="InterPro" id="IPR050258">
    <property type="entry name" value="Leguminous_Lectin"/>
</dbReference>
<keyword evidence="2" id="KW-0430">Lectin</keyword>
<feature type="domain" description="Fibronectin type-III" evidence="4">
    <location>
        <begin position="390"/>
        <end position="489"/>
    </location>
</feature>
<evidence type="ECO:0000256" key="3">
    <source>
        <dbReference type="SAM" id="SignalP"/>
    </source>
</evidence>
<comment type="caution">
    <text evidence="5">The sequence shown here is derived from an EMBL/GenBank/DDBJ whole genome shotgun (WGS) entry which is preliminary data.</text>
</comment>
<comment type="similarity">
    <text evidence="1">Belongs to the leguminous lectin family.</text>
</comment>
<sequence>MRMRGLLLVGFLVCLCSGEDYRRSVLPGSSPYSSRSSLSTLASWEFEGGSSKEGWGVASPESMGSDVYATSGELRIDITSDEPRVDSPRMLVKVHDRPTISVRYKYSGPSNVGKFVLRGSKVDVEILKDSHPSVDVSSISWDPSTAPSTDIFETLYFPVVGDGAWRTTYANFQVEGDPDASPGSKPLVRIFNETLTQIRMYPVAGRAAGTGYPASLDPIPGGSFHVDWIRLSNSPAVTRVTGCNGETYSSTSTFEKLVFEVEQVTEQVNLVLDYHRTDWKRRRKAEPSDTTTTFARSHNCLREGGEVITVEGRNFGEGGVGGRGSPAVVLIGGNPCTDVVHDAANPQTKLTCTTPAMTDPNDSDVHVLNGQLPGLNDTVPYLEYAVHPPAPKSLQASNNAATSIDLSWEPDGTIWDAMAVTGYALYWRESGDATWSDSRRQVVGNITTTTVRNLAPNTLYEFTISAATENQNDPQWLALDKYGRRLLLDGGLLGDKATSISSQTLTYDFNFASFDASSTLDHGADAATLTTGPTGVLGGEGHYGLYLIGDANVENCNSSSFCCDSYDPSVGSASCGSSMACSVSMSVEAEWANGLSTRGIPDNLPGGDKRFDAANTNDKEATMKCGPALRLTASSPRLTGAAWYTREMEVGEGFDTTFTFRLANPSVRCNFEDGVHTNCRSRGADGFAFVLQSSAKTAIGNAGQGLGYGGIKNSLAVEFDTYFNADLLEPYENHVSVHTRGWREENSPEQTYSLGQTNEVPDLSDGEIEVRILYEPNLDEELLFDPRFASSPFAAHFLENADFVNGGMADWGVGMGLLQVFIGNLADPVLIVPLSLEETLHLNHGRSWVGFTSATGLNTWQVHDLLDWRFTSLRQDKKTIPAVMVNQMGSFGCSGVDDPNLCVHT</sequence>
<dbReference type="InterPro" id="IPR013320">
    <property type="entry name" value="ConA-like_dom_sf"/>
</dbReference>
<keyword evidence="3" id="KW-0732">Signal</keyword>
<dbReference type="SUPFAM" id="SSF49899">
    <property type="entry name" value="Concanavalin A-like lectins/glucanases"/>
    <property type="match status" value="1"/>
</dbReference>
<dbReference type="SUPFAM" id="SSF49265">
    <property type="entry name" value="Fibronectin type III"/>
    <property type="match status" value="1"/>
</dbReference>
<dbReference type="InterPro" id="IPR001220">
    <property type="entry name" value="Legume_lectin_dom"/>
</dbReference>
<dbReference type="CDD" id="cd00102">
    <property type="entry name" value="IPT"/>
    <property type="match status" value="1"/>
</dbReference>
<dbReference type="PROSITE" id="PS00307">
    <property type="entry name" value="LECTIN_LEGUME_BETA"/>
    <property type="match status" value="1"/>
</dbReference>
<feature type="signal peptide" evidence="3">
    <location>
        <begin position="1"/>
        <end position="18"/>
    </location>
</feature>
<evidence type="ECO:0000313" key="5">
    <source>
        <dbReference type="EMBL" id="GMH51186.1"/>
    </source>
</evidence>
<accession>A0A9W6ZEW1</accession>
<evidence type="ECO:0000259" key="4">
    <source>
        <dbReference type="PROSITE" id="PS50853"/>
    </source>
</evidence>
<dbReference type="Proteomes" id="UP001165082">
    <property type="component" value="Unassembled WGS sequence"/>
</dbReference>
<dbReference type="InterPro" id="IPR056573">
    <property type="entry name" value="Lectin_L-type_dom"/>
</dbReference>
<dbReference type="InterPro" id="IPR014756">
    <property type="entry name" value="Ig_E-set"/>
</dbReference>
<dbReference type="SUPFAM" id="SSF81296">
    <property type="entry name" value="E set domains"/>
    <property type="match status" value="1"/>
</dbReference>